<dbReference type="EMBL" id="CAJQUM010000001">
    <property type="protein sequence ID" value="CAG4883458.1"/>
    <property type="molecule type" value="Genomic_DNA"/>
</dbReference>
<dbReference type="Proteomes" id="UP000742786">
    <property type="component" value="Unassembled WGS sequence"/>
</dbReference>
<protein>
    <submittedName>
        <fullName evidence="2">3-oxoacyl-(Acyl-carrier-protein) synthase</fullName>
    </submittedName>
</protein>
<feature type="domain" description="Beta-ketoacyl synthase-like N-terminal" evidence="1">
    <location>
        <begin position="34"/>
        <end position="192"/>
    </location>
</feature>
<keyword evidence="3" id="KW-1185">Reference proteome</keyword>
<dbReference type="InterPro" id="IPR014030">
    <property type="entry name" value="Ketoacyl_synth_N"/>
</dbReference>
<dbReference type="InterPro" id="IPR016039">
    <property type="entry name" value="Thiolase-like"/>
</dbReference>
<evidence type="ECO:0000313" key="3">
    <source>
        <dbReference type="Proteomes" id="UP000742786"/>
    </source>
</evidence>
<name>A0A916J3S8_9PROT</name>
<organism evidence="2 3">
    <name type="scientific">Georgfuchsia toluolica</name>
    <dbReference type="NCBI Taxonomy" id="424218"/>
    <lineage>
        <taxon>Bacteria</taxon>
        <taxon>Pseudomonadati</taxon>
        <taxon>Pseudomonadota</taxon>
        <taxon>Betaproteobacteria</taxon>
        <taxon>Nitrosomonadales</taxon>
        <taxon>Sterolibacteriaceae</taxon>
        <taxon>Georgfuchsia</taxon>
    </lineage>
</organism>
<accession>A0A916J3S8</accession>
<dbReference type="RefSeq" id="WP_220635428.1">
    <property type="nucleotide sequence ID" value="NZ_CAJQUM010000001.1"/>
</dbReference>
<gene>
    <name evidence="2" type="ORF">GTOL_11341</name>
</gene>
<evidence type="ECO:0000259" key="1">
    <source>
        <dbReference type="Pfam" id="PF13723"/>
    </source>
</evidence>
<evidence type="ECO:0000313" key="2">
    <source>
        <dbReference type="EMBL" id="CAG4883458.1"/>
    </source>
</evidence>
<dbReference type="AlphaFoldDB" id="A0A916J3S8"/>
<sequence length="259" mass="27537">MRIFVEAVGVLAPGLKNWDSARPVLAGEQAFVAAPLELVTPACLPPAERRRSSANVRLAIATAEQALNRTPLAPQDMAMVFSSAEASGVITHQLCEVLADSREVSPTLFHNSVHNAPSGYYSIAMKAKLAASSVCHSQWSFAAGLLNAAAQALADNVPVLYVCYDSPMPPPLYDVMPVQEATAIALVLTPTATSRSMAGWEITLDPGNGQAPWPDWLPPIWHDNASARGFAALATLENPGRGVATFPLSHELSLKICRC</sequence>
<dbReference type="GO" id="GO:0016746">
    <property type="term" value="F:acyltransferase activity"/>
    <property type="evidence" value="ECO:0007669"/>
    <property type="project" value="InterPro"/>
</dbReference>
<comment type="caution">
    <text evidence="2">The sequence shown here is derived from an EMBL/GenBank/DDBJ whole genome shotgun (WGS) entry which is preliminary data.</text>
</comment>
<reference evidence="2" key="1">
    <citation type="submission" date="2021-04" db="EMBL/GenBank/DDBJ databases">
        <authorList>
            <person name="Hornung B."/>
        </authorList>
    </citation>
    <scope>NUCLEOTIDE SEQUENCE</scope>
    <source>
        <strain evidence="2">G5G6</strain>
    </source>
</reference>
<dbReference type="SUPFAM" id="SSF53901">
    <property type="entry name" value="Thiolase-like"/>
    <property type="match status" value="1"/>
</dbReference>
<dbReference type="Pfam" id="PF13723">
    <property type="entry name" value="Ketoacyl-synt_2"/>
    <property type="match status" value="1"/>
</dbReference>
<proteinExistence type="predicted"/>